<keyword evidence="3" id="KW-1185">Reference proteome</keyword>
<evidence type="ECO:0000256" key="1">
    <source>
        <dbReference type="SAM" id="MobiDB-lite"/>
    </source>
</evidence>
<organism evidence="2 3">
    <name type="scientific">Pleurodeles waltl</name>
    <name type="common">Iberian ribbed newt</name>
    <dbReference type="NCBI Taxonomy" id="8319"/>
    <lineage>
        <taxon>Eukaryota</taxon>
        <taxon>Metazoa</taxon>
        <taxon>Chordata</taxon>
        <taxon>Craniata</taxon>
        <taxon>Vertebrata</taxon>
        <taxon>Euteleostomi</taxon>
        <taxon>Amphibia</taxon>
        <taxon>Batrachia</taxon>
        <taxon>Caudata</taxon>
        <taxon>Salamandroidea</taxon>
        <taxon>Salamandridae</taxon>
        <taxon>Pleurodelinae</taxon>
        <taxon>Pleurodeles</taxon>
    </lineage>
</organism>
<sequence>MEGRFELYLESSVRRSAPLTEKGVKRVSTIEALAFKIRRAFYPGAVSQFSAPCTGIPHALSIQHRGQGNGAQSRKHRHAV</sequence>
<proteinExistence type="predicted"/>
<evidence type="ECO:0000313" key="3">
    <source>
        <dbReference type="Proteomes" id="UP001066276"/>
    </source>
</evidence>
<comment type="caution">
    <text evidence="2">The sequence shown here is derived from an EMBL/GenBank/DDBJ whole genome shotgun (WGS) entry which is preliminary data.</text>
</comment>
<protein>
    <submittedName>
        <fullName evidence="2">Uncharacterized protein</fullName>
    </submittedName>
</protein>
<reference evidence="2" key="1">
    <citation type="journal article" date="2022" name="bioRxiv">
        <title>Sequencing and chromosome-scale assembly of the giantPleurodeles waltlgenome.</title>
        <authorList>
            <person name="Brown T."/>
            <person name="Elewa A."/>
            <person name="Iarovenko S."/>
            <person name="Subramanian E."/>
            <person name="Araus A.J."/>
            <person name="Petzold A."/>
            <person name="Susuki M."/>
            <person name="Suzuki K.-i.T."/>
            <person name="Hayashi T."/>
            <person name="Toyoda A."/>
            <person name="Oliveira C."/>
            <person name="Osipova E."/>
            <person name="Leigh N.D."/>
            <person name="Simon A."/>
            <person name="Yun M.H."/>
        </authorList>
    </citation>
    <scope>NUCLEOTIDE SEQUENCE</scope>
    <source>
        <strain evidence="2">20211129_DDA</strain>
        <tissue evidence="2">Liver</tissue>
    </source>
</reference>
<evidence type="ECO:0000313" key="2">
    <source>
        <dbReference type="EMBL" id="KAJ1130323.1"/>
    </source>
</evidence>
<dbReference type="AlphaFoldDB" id="A0AAV7PV10"/>
<dbReference type="Proteomes" id="UP001066276">
    <property type="component" value="Chromosome 7"/>
</dbReference>
<accession>A0AAV7PV10</accession>
<gene>
    <name evidence="2" type="ORF">NDU88_008676</name>
</gene>
<dbReference type="EMBL" id="JANPWB010000011">
    <property type="protein sequence ID" value="KAJ1130323.1"/>
    <property type="molecule type" value="Genomic_DNA"/>
</dbReference>
<name>A0AAV7PV10_PLEWA</name>
<feature type="region of interest" description="Disordered" evidence="1">
    <location>
        <begin position="61"/>
        <end position="80"/>
    </location>
</feature>